<organism evidence="2 3">
    <name type="scientific">Marchantia polymorpha</name>
    <name type="common">Common liverwort</name>
    <name type="synonym">Marchantia aquatica</name>
    <dbReference type="NCBI Taxonomy" id="3197"/>
    <lineage>
        <taxon>Eukaryota</taxon>
        <taxon>Viridiplantae</taxon>
        <taxon>Streptophyta</taxon>
        <taxon>Embryophyta</taxon>
        <taxon>Marchantiophyta</taxon>
        <taxon>Marchantiopsida</taxon>
        <taxon>Marchantiidae</taxon>
        <taxon>Marchantiales</taxon>
        <taxon>Marchantiaceae</taxon>
        <taxon>Marchantia</taxon>
    </lineage>
</organism>
<feature type="region of interest" description="Disordered" evidence="1">
    <location>
        <begin position="133"/>
        <end position="153"/>
    </location>
</feature>
<dbReference type="Proteomes" id="UP000244005">
    <property type="component" value="Unassembled WGS sequence"/>
</dbReference>
<gene>
    <name evidence="2" type="ORF">MARPO_0060s0069</name>
</gene>
<dbReference type="AlphaFoldDB" id="A0A2R6WT03"/>
<evidence type="ECO:0000256" key="1">
    <source>
        <dbReference type="SAM" id="MobiDB-lite"/>
    </source>
</evidence>
<accession>A0A2R6WT03</accession>
<evidence type="ECO:0000313" key="3">
    <source>
        <dbReference type="Proteomes" id="UP000244005"/>
    </source>
</evidence>
<sequence length="223" mass="24734">MPKNLLIQPRCESAMLLRSDWRVIRQGTGATNWGFFHPAFQTSRICIHLLPAQGMETFFLTGSVLDNSGFALLQQRSRLGMSSHVPACASLGPNCSRSHQIDPIHHWKPMYVYRCIRSCLDSEDFLRAASRPRRRYGRGSESLEPCATRKPSGEIEVPPQVQLGTVTDSPLPDQDGKQCCCPSSGGISTHQLSLSHQSCISALVGPSQRWTLAQSRRLHPSLP</sequence>
<reference evidence="3" key="1">
    <citation type="journal article" date="2017" name="Cell">
        <title>Insights into land plant evolution garnered from the Marchantia polymorpha genome.</title>
        <authorList>
            <person name="Bowman J.L."/>
            <person name="Kohchi T."/>
            <person name="Yamato K.T."/>
            <person name="Jenkins J."/>
            <person name="Shu S."/>
            <person name="Ishizaki K."/>
            <person name="Yamaoka S."/>
            <person name="Nishihama R."/>
            <person name="Nakamura Y."/>
            <person name="Berger F."/>
            <person name="Adam C."/>
            <person name="Aki S.S."/>
            <person name="Althoff F."/>
            <person name="Araki T."/>
            <person name="Arteaga-Vazquez M.A."/>
            <person name="Balasubrmanian S."/>
            <person name="Barry K."/>
            <person name="Bauer D."/>
            <person name="Boehm C.R."/>
            <person name="Briginshaw L."/>
            <person name="Caballero-Perez J."/>
            <person name="Catarino B."/>
            <person name="Chen F."/>
            <person name="Chiyoda S."/>
            <person name="Chovatia M."/>
            <person name="Davies K.M."/>
            <person name="Delmans M."/>
            <person name="Demura T."/>
            <person name="Dierschke T."/>
            <person name="Dolan L."/>
            <person name="Dorantes-Acosta A.E."/>
            <person name="Eklund D.M."/>
            <person name="Florent S.N."/>
            <person name="Flores-Sandoval E."/>
            <person name="Fujiyama A."/>
            <person name="Fukuzawa H."/>
            <person name="Galik B."/>
            <person name="Grimanelli D."/>
            <person name="Grimwood J."/>
            <person name="Grossniklaus U."/>
            <person name="Hamada T."/>
            <person name="Haseloff J."/>
            <person name="Hetherington A.J."/>
            <person name="Higo A."/>
            <person name="Hirakawa Y."/>
            <person name="Hundley H.N."/>
            <person name="Ikeda Y."/>
            <person name="Inoue K."/>
            <person name="Inoue S.I."/>
            <person name="Ishida S."/>
            <person name="Jia Q."/>
            <person name="Kakita M."/>
            <person name="Kanazawa T."/>
            <person name="Kawai Y."/>
            <person name="Kawashima T."/>
            <person name="Kennedy M."/>
            <person name="Kinose K."/>
            <person name="Kinoshita T."/>
            <person name="Kohara Y."/>
            <person name="Koide E."/>
            <person name="Komatsu K."/>
            <person name="Kopischke S."/>
            <person name="Kubo M."/>
            <person name="Kyozuka J."/>
            <person name="Lagercrantz U."/>
            <person name="Lin S.S."/>
            <person name="Lindquist E."/>
            <person name="Lipzen A.M."/>
            <person name="Lu C.W."/>
            <person name="De Luna E."/>
            <person name="Martienssen R.A."/>
            <person name="Minamino N."/>
            <person name="Mizutani M."/>
            <person name="Mizutani M."/>
            <person name="Mochizuki N."/>
            <person name="Monte I."/>
            <person name="Mosher R."/>
            <person name="Nagasaki H."/>
            <person name="Nakagami H."/>
            <person name="Naramoto S."/>
            <person name="Nishitani K."/>
            <person name="Ohtani M."/>
            <person name="Okamoto T."/>
            <person name="Okumura M."/>
            <person name="Phillips J."/>
            <person name="Pollak B."/>
            <person name="Reinders A."/>
            <person name="Rovekamp M."/>
            <person name="Sano R."/>
            <person name="Sawa S."/>
            <person name="Schmid M.W."/>
            <person name="Shirakawa M."/>
            <person name="Solano R."/>
            <person name="Spunde A."/>
            <person name="Suetsugu N."/>
            <person name="Sugano S."/>
            <person name="Sugiyama A."/>
            <person name="Sun R."/>
            <person name="Suzuki Y."/>
            <person name="Takenaka M."/>
            <person name="Takezawa D."/>
            <person name="Tomogane H."/>
            <person name="Tsuzuki M."/>
            <person name="Ueda T."/>
            <person name="Umeda M."/>
            <person name="Ward J.M."/>
            <person name="Watanabe Y."/>
            <person name="Yazaki K."/>
            <person name="Yokoyama R."/>
            <person name="Yoshitake Y."/>
            <person name="Yotsui I."/>
            <person name="Zachgo S."/>
            <person name="Schmutz J."/>
        </authorList>
    </citation>
    <scope>NUCLEOTIDE SEQUENCE [LARGE SCALE GENOMIC DNA]</scope>
    <source>
        <strain evidence="3">Tak-1</strain>
    </source>
</reference>
<dbReference type="Gramene" id="Mp6g08520.1">
    <property type="protein sequence ID" value="Mp6g08520.1.cds1"/>
    <property type="gene ID" value="Mp6g08520"/>
</dbReference>
<dbReference type="EMBL" id="KZ772732">
    <property type="protein sequence ID" value="PTQ36987.1"/>
    <property type="molecule type" value="Genomic_DNA"/>
</dbReference>
<name>A0A2R6WT03_MARPO</name>
<proteinExistence type="predicted"/>
<evidence type="ECO:0000313" key="2">
    <source>
        <dbReference type="EMBL" id="PTQ36987.1"/>
    </source>
</evidence>
<protein>
    <submittedName>
        <fullName evidence="2">Uncharacterized protein</fullName>
    </submittedName>
</protein>
<keyword evidence="3" id="KW-1185">Reference proteome</keyword>